<name>A0ABW7NA61_9BACT</name>
<dbReference type="Pfam" id="PF09912">
    <property type="entry name" value="DUF2141"/>
    <property type="match status" value="1"/>
</dbReference>
<evidence type="ECO:0000313" key="1">
    <source>
        <dbReference type="EMBL" id="MFH6984246.1"/>
    </source>
</evidence>
<keyword evidence="2" id="KW-1185">Reference proteome</keyword>
<comment type="caution">
    <text evidence="1">The sequence shown here is derived from an EMBL/GenBank/DDBJ whole genome shotgun (WGS) entry which is preliminary data.</text>
</comment>
<accession>A0ABW7NA61</accession>
<protein>
    <submittedName>
        <fullName evidence="1">DUF2141 domain-containing protein</fullName>
    </submittedName>
</protein>
<sequence length="132" mass="14747">MINILLIALLLLTPNEVKLEISGIKKPIGNMLIAAYNTRENYLDESQMTQGYVIQVRESGTLTFMIDLPEGEYALAVMHDVNEDGKLNKNFFGIPTERYGFSNNTRGTFGPPSFDDAKVFLTNGDTLRIALQ</sequence>
<gene>
    <name evidence="1" type="ORF">ACHKAR_12395</name>
</gene>
<dbReference type="RefSeq" id="WP_395417632.1">
    <property type="nucleotide sequence ID" value="NZ_JBIPKE010000017.1"/>
</dbReference>
<dbReference type="Proteomes" id="UP001610063">
    <property type="component" value="Unassembled WGS sequence"/>
</dbReference>
<organism evidence="1 2">
    <name type="scientific">Marinoscillum luteum</name>
    <dbReference type="NCBI Taxonomy" id="861051"/>
    <lineage>
        <taxon>Bacteria</taxon>
        <taxon>Pseudomonadati</taxon>
        <taxon>Bacteroidota</taxon>
        <taxon>Cytophagia</taxon>
        <taxon>Cytophagales</taxon>
        <taxon>Reichenbachiellaceae</taxon>
        <taxon>Marinoscillum</taxon>
    </lineage>
</organism>
<evidence type="ECO:0000313" key="2">
    <source>
        <dbReference type="Proteomes" id="UP001610063"/>
    </source>
</evidence>
<reference evidence="1 2" key="1">
    <citation type="journal article" date="2013" name="Int. J. Syst. Evol. Microbiol.">
        <title>Marinoscillum luteum sp. nov., isolated from marine sediment.</title>
        <authorList>
            <person name="Cha I.T."/>
            <person name="Park S.J."/>
            <person name="Kim S.J."/>
            <person name="Kim J.G."/>
            <person name="Jung M.Y."/>
            <person name="Shin K.S."/>
            <person name="Kwon K.K."/>
            <person name="Yang S.H."/>
            <person name="Seo Y.S."/>
            <person name="Rhee S.K."/>
        </authorList>
    </citation>
    <scope>NUCLEOTIDE SEQUENCE [LARGE SCALE GENOMIC DNA]</scope>
    <source>
        <strain evidence="1 2">KCTC 23939</strain>
    </source>
</reference>
<dbReference type="EMBL" id="JBIPKE010000017">
    <property type="protein sequence ID" value="MFH6984246.1"/>
    <property type="molecule type" value="Genomic_DNA"/>
</dbReference>
<proteinExistence type="predicted"/>
<dbReference type="InterPro" id="IPR018673">
    <property type="entry name" value="DUF2141"/>
</dbReference>